<evidence type="ECO:0000313" key="1">
    <source>
        <dbReference type="EMBL" id="ALS56064.1"/>
    </source>
</evidence>
<dbReference type="EMBL" id="KT201086">
    <property type="protein sequence ID" value="ALS56064.1"/>
    <property type="molecule type" value="Genomic_DNA"/>
</dbReference>
<proteinExistence type="predicted"/>
<protein>
    <submittedName>
        <fullName evidence="1">Putative lycopene beta and epsilon cyclase</fullName>
    </submittedName>
</protein>
<dbReference type="SUPFAM" id="SSF51905">
    <property type="entry name" value="FAD/NAD(P)-binding domain"/>
    <property type="match status" value="1"/>
</dbReference>
<dbReference type="Gene3D" id="3.50.50.60">
    <property type="entry name" value="FAD/NAD(P)-binding domain"/>
    <property type="match status" value="1"/>
</dbReference>
<sequence length="350" mass="41501">MENKNIEIIGAGLSGLLLAYYIFKNTNKFNVTVYEKNSSIHKNKNFCFWLEKNKKFEFSELISKKWKNWYFSTPNDFVFHKSDLFEYVLLKNDDLLSFILGELNRFNNFSIIYDNEIKGNYNTGYVFDSRNVERNNWKLSQIFVGYEIQTEYKNEDYVTLLGNMQYCPELKFNFNYILPIDDQSLFFEKTVFTNDDLNYELIEEQLKIELLSKYSSFDIKKIEYGCIPMGYFNEKMNNIGIPIGVRAGHYRSSSGYSFHTINKNMKIYADKICLGKSFNKKPIHFQNIIDDHFLKTFILNMDQFPEVFLNMSRKIKPNDFAKFMSSVNLLSLFPMIKALPKKIFLNSFML</sequence>
<dbReference type="AlphaFoldDB" id="A0A0U2VXQ5"/>
<dbReference type="InterPro" id="IPR036188">
    <property type="entry name" value="FAD/NAD-bd_sf"/>
</dbReference>
<organism evidence="1">
    <name type="scientific">uncultured bacterium EIL80B09</name>
    <dbReference type="NCBI Taxonomy" id="1768206"/>
    <lineage>
        <taxon>Bacteria</taxon>
        <taxon>environmental samples</taxon>
    </lineage>
</organism>
<accession>A0A0U2VXQ5</accession>
<reference evidence="1" key="1">
    <citation type="journal article" date="2016" name="ISME J.">
        <title>Functional metagenomic screen reveals new and diverse microbial rhodopsins.</title>
        <authorList>
            <person name="Pushkarev A."/>
            <person name="Beja O."/>
        </authorList>
    </citation>
    <scope>NUCLEOTIDE SEQUENCE</scope>
</reference>
<dbReference type="Pfam" id="PF05834">
    <property type="entry name" value="Lycopene_cycl"/>
    <property type="match status" value="1"/>
</dbReference>
<name>A0A0U2VXQ5_9BACT</name>